<dbReference type="InterPro" id="IPR016187">
    <property type="entry name" value="CTDL_fold"/>
</dbReference>
<dbReference type="Pfam" id="PF00059">
    <property type="entry name" value="Lectin_C"/>
    <property type="match status" value="1"/>
</dbReference>
<evidence type="ECO:0000256" key="1">
    <source>
        <dbReference type="ARBA" id="ARBA00023157"/>
    </source>
</evidence>
<organism evidence="4 5">
    <name type="scientific">Scomber scombrus</name>
    <name type="common">Atlantic mackerel</name>
    <name type="synonym">Scomber vernalis</name>
    <dbReference type="NCBI Taxonomy" id="13677"/>
    <lineage>
        <taxon>Eukaryota</taxon>
        <taxon>Metazoa</taxon>
        <taxon>Chordata</taxon>
        <taxon>Craniata</taxon>
        <taxon>Vertebrata</taxon>
        <taxon>Euteleostomi</taxon>
        <taxon>Actinopterygii</taxon>
        <taxon>Neopterygii</taxon>
        <taxon>Teleostei</taxon>
        <taxon>Neoteleostei</taxon>
        <taxon>Acanthomorphata</taxon>
        <taxon>Pelagiaria</taxon>
        <taxon>Scombriformes</taxon>
        <taxon>Scombridae</taxon>
        <taxon>Scomber</taxon>
    </lineage>
</organism>
<evidence type="ECO:0000259" key="3">
    <source>
        <dbReference type="Pfam" id="PF00059"/>
    </source>
</evidence>
<feature type="region of interest" description="Disordered" evidence="2">
    <location>
        <begin position="1"/>
        <end position="37"/>
    </location>
</feature>
<dbReference type="InterPro" id="IPR001304">
    <property type="entry name" value="C-type_lectin-like"/>
</dbReference>
<dbReference type="Gene3D" id="3.10.100.10">
    <property type="entry name" value="Mannose-Binding Protein A, subunit A"/>
    <property type="match status" value="1"/>
</dbReference>
<dbReference type="InterPro" id="IPR016186">
    <property type="entry name" value="C-type_lectin-like/link_sf"/>
</dbReference>
<name>A0AAV1MRG3_SCOSC</name>
<dbReference type="EMBL" id="CAWUFR010000001">
    <property type="protein sequence ID" value="CAK6949581.1"/>
    <property type="molecule type" value="Genomic_DNA"/>
</dbReference>
<gene>
    <name evidence="4" type="ORF">FSCOSCO3_A033642</name>
</gene>
<keyword evidence="1" id="KW-1015">Disulfide bond</keyword>
<feature type="domain" description="C-type lectin" evidence="3">
    <location>
        <begin position="17"/>
        <end position="61"/>
    </location>
</feature>
<dbReference type="PROSITE" id="PS00615">
    <property type="entry name" value="C_TYPE_LECTIN_1"/>
    <property type="match status" value="1"/>
</dbReference>
<feature type="compositionally biased region" description="Polar residues" evidence="2">
    <location>
        <begin position="14"/>
        <end position="37"/>
    </location>
</feature>
<evidence type="ECO:0000313" key="4">
    <source>
        <dbReference type="EMBL" id="CAK6949581.1"/>
    </source>
</evidence>
<accession>A0AAV1MRG3</accession>
<dbReference type="Proteomes" id="UP001314229">
    <property type="component" value="Unassembled WGS sequence"/>
</dbReference>
<proteinExistence type="predicted"/>
<dbReference type="AlphaFoldDB" id="A0AAV1MRG3"/>
<reference evidence="4 5" key="1">
    <citation type="submission" date="2024-01" db="EMBL/GenBank/DDBJ databases">
        <authorList>
            <person name="Alioto T."/>
            <person name="Alioto T."/>
            <person name="Gomez Garrido J."/>
        </authorList>
    </citation>
    <scope>NUCLEOTIDE SEQUENCE [LARGE SCALE GENOMIC DNA]</scope>
</reference>
<protein>
    <submittedName>
        <fullName evidence="4">Lactose-binding lectin l-2-like</fullName>
    </submittedName>
</protein>
<evidence type="ECO:0000256" key="2">
    <source>
        <dbReference type="SAM" id="MobiDB-lite"/>
    </source>
</evidence>
<evidence type="ECO:0000313" key="5">
    <source>
        <dbReference type="Proteomes" id="UP001314229"/>
    </source>
</evidence>
<sequence length="67" mass="7304">MVESEEDSDVTVPCSGSPSTTAATREPNNIGGNENCVHNNHEEDEKWNDVECSFTYPSVCASRILCP</sequence>
<dbReference type="InterPro" id="IPR018378">
    <property type="entry name" value="C-type_lectin_CS"/>
</dbReference>
<comment type="caution">
    <text evidence="4">The sequence shown here is derived from an EMBL/GenBank/DDBJ whole genome shotgun (WGS) entry which is preliminary data.</text>
</comment>
<dbReference type="SUPFAM" id="SSF56436">
    <property type="entry name" value="C-type lectin-like"/>
    <property type="match status" value="1"/>
</dbReference>
<keyword evidence="5" id="KW-1185">Reference proteome</keyword>